<name>G4D3Z8_9FIRM</name>
<dbReference type="AlphaFoldDB" id="G4D3Z8"/>
<dbReference type="EMBL" id="AGBB01000108">
    <property type="protein sequence ID" value="EGY79747.1"/>
    <property type="molecule type" value="Genomic_DNA"/>
</dbReference>
<evidence type="ECO:0000313" key="1">
    <source>
        <dbReference type="EMBL" id="EGY79747.1"/>
    </source>
</evidence>
<keyword evidence="2" id="KW-1185">Reference proteome</keyword>
<dbReference type="Proteomes" id="UP000003422">
    <property type="component" value="Unassembled WGS sequence"/>
</dbReference>
<accession>G4D3Z8</accession>
<gene>
    <name evidence="1" type="ORF">HMPREF9129_1128</name>
</gene>
<comment type="caution">
    <text evidence="1">The sequence shown here is derived from an EMBL/GenBank/DDBJ whole genome shotgun (WGS) entry which is preliminary data.</text>
</comment>
<sequence>MSSAQCPFRSLNLLSTVEVFAFETNLADLSSLLLEIALGFNELTTQTSIPLLCSNLIDRMFYN</sequence>
<protein>
    <submittedName>
        <fullName evidence="1">Uncharacterized protein</fullName>
    </submittedName>
</protein>
<reference evidence="1 2" key="1">
    <citation type="submission" date="2011-06" db="EMBL/GenBank/DDBJ databases">
        <authorList>
            <person name="Muzny D."/>
            <person name="Qin X."/>
            <person name="Deng J."/>
            <person name="Jiang H."/>
            <person name="Liu Y."/>
            <person name="Qu J."/>
            <person name="Song X.-Z."/>
            <person name="Zhang L."/>
            <person name="Thornton R."/>
            <person name="Coyle M."/>
            <person name="Francisco L."/>
            <person name="Jackson L."/>
            <person name="Javaid M."/>
            <person name="Korchina V."/>
            <person name="Kovar C."/>
            <person name="Mata R."/>
            <person name="Mathew T."/>
            <person name="Ngo R."/>
            <person name="Nguyen L."/>
            <person name="Nguyen N."/>
            <person name="Okwuonu G."/>
            <person name="Ongeri F."/>
            <person name="Pham C."/>
            <person name="Simmons D."/>
            <person name="Wilczek-Boney K."/>
            <person name="Hale W."/>
            <person name="Jakkamsetti A."/>
            <person name="Pham P."/>
            <person name="Ruth R."/>
            <person name="San Lucas F."/>
            <person name="Warren J."/>
            <person name="Zhang J."/>
            <person name="Zhao Z."/>
            <person name="Zhou C."/>
            <person name="Zhu D."/>
            <person name="Lee S."/>
            <person name="Bess C."/>
            <person name="Blankenburg K."/>
            <person name="Forbes L."/>
            <person name="Fu Q."/>
            <person name="Gubbala S."/>
            <person name="Hirani K."/>
            <person name="Jayaseelan J.C."/>
            <person name="Lara F."/>
            <person name="Munidasa M."/>
            <person name="Palculict T."/>
            <person name="Patil S."/>
            <person name="Pu L.-L."/>
            <person name="Saada N."/>
            <person name="Tang L."/>
            <person name="Weissenberger G."/>
            <person name="Zhu Y."/>
            <person name="Hemphill L."/>
            <person name="Shang Y."/>
            <person name="Youmans B."/>
            <person name="Ayvaz T."/>
            <person name="Ross M."/>
            <person name="Santibanez J."/>
            <person name="Aqrawi P."/>
            <person name="Gross S."/>
            <person name="Joshi V."/>
            <person name="Fowler G."/>
            <person name="Nazareth L."/>
            <person name="Reid J."/>
            <person name="Worley K."/>
            <person name="Petrosino J."/>
            <person name="Highlander S."/>
            <person name="Gibbs R."/>
        </authorList>
    </citation>
    <scope>NUCLEOTIDE SEQUENCE [LARGE SCALE GENOMIC DNA]</scope>
    <source>
        <strain evidence="1 2">ATCC 29427</strain>
    </source>
</reference>
<organism evidence="1 2">
    <name type="scientific">Peptoniphilus indolicus ATCC 29427</name>
    <dbReference type="NCBI Taxonomy" id="997350"/>
    <lineage>
        <taxon>Bacteria</taxon>
        <taxon>Bacillati</taxon>
        <taxon>Bacillota</taxon>
        <taxon>Tissierellia</taxon>
        <taxon>Tissierellales</taxon>
        <taxon>Peptoniphilaceae</taxon>
        <taxon>Peptoniphilus</taxon>
    </lineage>
</organism>
<proteinExistence type="predicted"/>
<evidence type="ECO:0000313" key="2">
    <source>
        <dbReference type="Proteomes" id="UP000003422"/>
    </source>
</evidence>
<dbReference type="HOGENOM" id="CLU_2881948_0_0_9"/>